<protein>
    <submittedName>
        <fullName evidence="1">Uncharacterized protein</fullName>
    </submittedName>
</protein>
<gene>
    <name evidence="1" type="ORF">IQ247_30360</name>
</gene>
<dbReference type="RefSeq" id="WP_193925768.1">
    <property type="nucleotide sequence ID" value="NZ_JADEWL010000220.1"/>
</dbReference>
<reference evidence="1" key="1">
    <citation type="submission" date="2020-10" db="EMBL/GenBank/DDBJ databases">
        <authorList>
            <person name="Castelo-Branco R."/>
            <person name="Eusebio N."/>
            <person name="Adriana R."/>
            <person name="Vieira A."/>
            <person name="Brugerolle De Fraissinette N."/>
            <person name="Rezende De Castro R."/>
            <person name="Schneider M.P."/>
            <person name="Vasconcelos V."/>
            <person name="Leao P.N."/>
        </authorList>
    </citation>
    <scope>NUCLEOTIDE SEQUENCE</scope>
    <source>
        <strain evidence="1">LEGE 06105</strain>
    </source>
</reference>
<name>A0A8J7FE03_9CYAN</name>
<dbReference type="AlphaFoldDB" id="A0A8J7FE03"/>
<organism evidence="1 2">
    <name type="scientific">Plectonema cf. radiosum LEGE 06105</name>
    <dbReference type="NCBI Taxonomy" id="945769"/>
    <lineage>
        <taxon>Bacteria</taxon>
        <taxon>Bacillati</taxon>
        <taxon>Cyanobacteriota</taxon>
        <taxon>Cyanophyceae</taxon>
        <taxon>Oscillatoriophycideae</taxon>
        <taxon>Oscillatoriales</taxon>
        <taxon>Microcoleaceae</taxon>
        <taxon>Plectonema</taxon>
    </lineage>
</organism>
<dbReference type="Proteomes" id="UP000620559">
    <property type="component" value="Unassembled WGS sequence"/>
</dbReference>
<sequence>MPKQPKIKIGERICRRTDDNKVYMGTCIKITEKGIRCKWDDLPSELTTVLLYKSYGEFWEKVSD</sequence>
<evidence type="ECO:0000313" key="1">
    <source>
        <dbReference type="EMBL" id="MBE9216904.1"/>
    </source>
</evidence>
<proteinExistence type="predicted"/>
<keyword evidence="2" id="KW-1185">Reference proteome</keyword>
<evidence type="ECO:0000313" key="2">
    <source>
        <dbReference type="Proteomes" id="UP000620559"/>
    </source>
</evidence>
<dbReference type="EMBL" id="JADEWL010000220">
    <property type="protein sequence ID" value="MBE9216904.1"/>
    <property type="molecule type" value="Genomic_DNA"/>
</dbReference>
<accession>A0A8J7FE03</accession>
<comment type="caution">
    <text evidence="1">The sequence shown here is derived from an EMBL/GenBank/DDBJ whole genome shotgun (WGS) entry which is preliminary data.</text>
</comment>